<dbReference type="EMBL" id="CP041165">
    <property type="protein sequence ID" value="QOP40746.1"/>
    <property type="molecule type" value="Genomic_DNA"/>
</dbReference>
<dbReference type="AlphaFoldDB" id="A0A7M1ATN3"/>
<keyword evidence="2" id="KW-1185">Reference proteome</keyword>
<evidence type="ECO:0000313" key="1">
    <source>
        <dbReference type="EMBL" id="QOP40746.1"/>
    </source>
</evidence>
<evidence type="ECO:0008006" key="3">
    <source>
        <dbReference type="Google" id="ProtNLM"/>
    </source>
</evidence>
<reference evidence="1 2" key="1">
    <citation type="submission" date="2019-06" db="EMBL/GenBank/DDBJ databases">
        <title>Sulfurimonas gotlandica sp. nov., a chemoautotrophic and psychrotolerant epsilonproteobacterium isolated from a pelagic redoxcline, and an emended description of the genus Sulfurimonas.</title>
        <authorList>
            <person name="Wang S."/>
            <person name="Jiang L."/>
            <person name="Shao Z."/>
        </authorList>
    </citation>
    <scope>NUCLEOTIDE SEQUENCE [LARGE SCALE GENOMIC DNA]</scope>
    <source>
        <strain evidence="1 2">B2</strain>
    </source>
</reference>
<protein>
    <recommendedName>
        <fullName evidence="3">N-acetyltransferase domain-containing protein</fullName>
    </recommendedName>
</protein>
<dbReference type="KEGG" id="smax:FJR03_02920"/>
<dbReference type="Proteomes" id="UP000593910">
    <property type="component" value="Chromosome"/>
</dbReference>
<proteinExistence type="predicted"/>
<sequence>MFIGWIRAKNFSADLEAFSSSITIDKSLVLKTFEQNPSLCFGAYDENKLVAFISAYEMESSILINNFYYMSNITDDIKKRLVKLLLNNASQTEKSLCIMSKKDERTMLLAFGFKEYAKFKKAIYAGGAPAFNFSNATAKSIANENYIPTIMKLDKKAYHETRMEYIRDVLFKQSSLVLSTDFGYQHSYAIDKSLIKISPWIMEDAAYIDAEKILRGVIYHRGLKRIFAYIPSDVNEITNLYKSYNFSLSEEYSLLYINKKPDINLEMVYGF</sequence>
<accession>A0A7M1ATN3</accession>
<dbReference type="Gene3D" id="3.40.630.90">
    <property type="match status" value="1"/>
</dbReference>
<dbReference type="RefSeq" id="WP_193114168.1">
    <property type="nucleotide sequence ID" value="NZ_CP041165.1"/>
</dbReference>
<organism evidence="1 2">
    <name type="scientific">Sulfurimonas marina</name>
    <dbReference type="NCBI Taxonomy" id="2590551"/>
    <lineage>
        <taxon>Bacteria</taxon>
        <taxon>Pseudomonadati</taxon>
        <taxon>Campylobacterota</taxon>
        <taxon>Epsilonproteobacteria</taxon>
        <taxon>Campylobacterales</taxon>
        <taxon>Sulfurimonadaceae</taxon>
        <taxon>Sulfurimonas</taxon>
    </lineage>
</organism>
<name>A0A7M1ATN3_9BACT</name>
<evidence type="ECO:0000313" key="2">
    <source>
        <dbReference type="Proteomes" id="UP000593910"/>
    </source>
</evidence>
<gene>
    <name evidence="1" type="ORF">FJR03_02920</name>
</gene>